<dbReference type="GO" id="GO:0048034">
    <property type="term" value="P:heme O biosynthetic process"/>
    <property type="evidence" value="ECO:0007669"/>
    <property type="project" value="UniProtKB-UniRule"/>
</dbReference>
<evidence type="ECO:0000256" key="2">
    <source>
        <dbReference type="ARBA" id="ARBA00004919"/>
    </source>
</evidence>
<comment type="catalytic activity">
    <reaction evidence="13 14">
        <text>heme b + (2E,6E)-farnesyl diphosphate + H2O = Fe(II)-heme o + diphosphate</text>
        <dbReference type="Rhea" id="RHEA:28070"/>
        <dbReference type="ChEBI" id="CHEBI:15377"/>
        <dbReference type="ChEBI" id="CHEBI:33019"/>
        <dbReference type="ChEBI" id="CHEBI:60344"/>
        <dbReference type="ChEBI" id="CHEBI:60530"/>
        <dbReference type="ChEBI" id="CHEBI:175763"/>
        <dbReference type="EC" id="2.5.1.141"/>
    </reaction>
</comment>
<feature type="transmembrane region" description="Helical" evidence="14">
    <location>
        <begin position="66"/>
        <end position="84"/>
    </location>
</feature>
<dbReference type="EMBL" id="CP036318">
    <property type="protein sequence ID" value="QDV58136.1"/>
    <property type="molecule type" value="Genomic_DNA"/>
</dbReference>
<dbReference type="InterPro" id="IPR006369">
    <property type="entry name" value="Protohaem_IX_farnesylTrfase"/>
</dbReference>
<dbReference type="Gene3D" id="1.10.357.140">
    <property type="entry name" value="UbiA prenyltransferase"/>
    <property type="match status" value="1"/>
</dbReference>
<evidence type="ECO:0000313" key="16">
    <source>
        <dbReference type="Proteomes" id="UP000316770"/>
    </source>
</evidence>
<proteinExistence type="inferred from homology"/>
<feature type="transmembrane region" description="Helical" evidence="14">
    <location>
        <begin position="257"/>
        <end position="278"/>
    </location>
</feature>
<evidence type="ECO:0000256" key="9">
    <source>
        <dbReference type="ARBA" id="ARBA00023136"/>
    </source>
</evidence>
<feature type="transmembrane region" description="Helical" evidence="14">
    <location>
        <begin position="215"/>
        <end position="236"/>
    </location>
</feature>
<feature type="transmembrane region" description="Helical" evidence="14">
    <location>
        <begin position="284"/>
        <end position="304"/>
    </location>
</feature>
<keyword evidence="9 14" id="KW-0472">Membrane</keyword>
<evidence type="ECO:0000256" key="11">
    <source>
        <dbReference type="ARBA" id="ARBA00040810"/>
    </source>
</evidence>
<comment type="similarity">
    <text evidence="14">Belongs to the UbiA prenyltransferase family. Protoheme IX farnesyltransferase subfamily.</text>
</comment>
<dbReference type="PANTHER" id="PTHR43448">
    <property type="entry name" value="PROTOHEME IX FARNESYLTRANSFERASE, MITOCHONDRIAL"/>
    <property type="match status" value="1"/>
</dbReference>
<organism evidence="15 16">
    <name type="scientific">Rosistilla oblonga</name>
    <dbReference type="NCBI Taxonomy" id="2527990"/>
    <lineage>
        <taxon>Bacteria</taxon>
        <taxon>Pseudomonadati</taxon>
        <taxon>Planctomycetota</taxon>
        <taxon>Planctomycetia</taxon>
        <taxon>Pirellulales</taxon>
        <taxon>Pirellulaceae</taxon>
        <taxon>Rosistilla</taxon>
    </lineage>
</organism>
<dbReference type="AlphaFoldDB" id="A0A518IYH2"/>
<comment type="pathway">
    <text evidence="2 14">Porphyrin-containing compound metabolism; heme O biosynthesis; heme O from protoheme: step 1/1.</text>
</comment>
<evidence type="ECO:0000256" key="13">
    <source>
        <dbReference type="ARBA" id="ARBA00047690"/>
    </source>
</evidence>
<evidence type="ECO:0000256" key="12">
    <source>
        <dbReference type="ARBA" id="ARBA00042475"/>
    </source>
</evidence>
<feature type="transmembrane region" description="Helical" evidence="14">
    <location>
        <begin position="191"/>
        <end position="209"/>
    </location>
</feature>
<keyword evidence="7 14" id="KW-1133">Transmembrane helix</keyword>
<keyword evidence="4 14" id="KW-1003">Cell membrane</keyword>
<feature type="transmembrane region" description="Helical" evidence="14">
    <location>
        <begin position="132"/>
        <end position="155"/>
    </location>
</feature>
<dbReference type="UniPathway" id="UPA00834">
    <property type="reaction ID" value="UER00712"/>
</dbReference>
<evidence type="ECO:0000256" key="10">
    <source>
        <dbReference type="ARBA" id="ARBA00030253"/>
    </source>
</evidence>
<dbReference type="HAMAP" id="MF_00154">
    <property type="entry name" value="CyoE_CtaB"/>
    <property type="match status" value="1"/>
</dbReference>
<dbReference type="RefSeq" id="WP_145288198.1">
    <property type="nucleotide sequence ID" value="NZ_CP036318.1"/>
</dbReference>
<dbReference type="NCBIfam" id="TIGR01473">
    <property type="entry name" value="cyoE_ctaB"/>
    <property type="match status" value="1"/>
</dbReference>
<gene>
    <name evidence="15" type="primary">ctaB1</name>
    <name evidence="14" type="synonym">ctaB</name>
    <name evidence="15" type="ORF">Mal33_41530</name>
</gene>
<evidence type="ECO:0000256" key="8">
    <source>
        <dbReference type="ARBA" id="ARBA00023133"/>
    </source>
</evidence>
<dbReference type="InterPro" id="IPR044878">
    <property type="entry name" value="UbiA_sf"/>
</dbReference>
<feature type="transmembrane region" description="Helical" evidence="14">
    <location>
        <begin position="316"/>
        <end position="337"/>
    </location>
</feature>
<sequence length="338" mass="35864">MSGDLVVLDRPERLSTVVRPTRVPIASEGNSIDAADSPHRGRHGATAAASLKASIRGLYDLTKPRIVMMILITTGMSAMFLAGTDLSMWMMMHLMIGTAAVAGSASVMNQFIEREADAKMMRTMKRPLPSGLVSPGAALIFGITIGLLGTAYLAINVSQSTAFVGVATWVGYVMLYTPLKQKTAWNTTVGAIAGALPMMMGFAAAGGSLTDPRGWLLVAVLFLWQYPHFMAIAWMYRGQYADAGFKMTPVVEPTGKSAGWQAIAGALALPAVLITLVLPYNYAPLFAVLAVAASFGMIRSSFRFCGSPNDVTARQLLMSSLVQLPASLAVLIAARLLG</sequence>
<dbReference type="InterPro" id="IPR000537">
    <property type="entry name" value="UbiA_prenyltransferase"/>
</dbReference>
<accession>A0A518IYH2</accession>
<comment type="subcellular location">
    <subcellularLocation>
        <location evidence="1 14">Cell membrane</location>
        <topology evidence="1 14">Multi-pass membrane protein</topology>
    </subcellularLocation>
</comment>
<evidence type="ECO:0000256" key="7">
    <source>
        <dbReference type="ARBA" id="ARBA00022989"/>
    </source>
</evidence>
<dbReference type="CDD" id="cd13957">
    <property type="entry name" value="PT_UbiA_Cox10"/>
    <property type="match status" value="1"/>
</dbReference>
<feature type="transmembrane region" description="Helical" evidence="14">
    <location>
        <begin position="90"/>
        <end position="112"/>
    </location>
</feature>
<dbReference type="PANTHER" id="PTHR43448:SF7">
    <property type="entry name" value="4-HYDROXYBENZOATE SOLANESYLTRANSFERASE"/>
    <property type="match status" value="1"/>
</dbReference>
<evidence type="ECO:0000313" key="15">
    <source>
        <dbReference type="EMBL" id="QDV58136.1"/>
    </source>
</evidence>
<evidence type="ECO:0000256" key="4">
    <source>
        <dbReference type="ARBA" id="ARBA00022475"/>
    </source>
</evidence>
<evidence type="ECO:0000256" key="1">
    <source>
        <dbReference type="ARBA" id="ARBA00004651"/>
    </source>
</evidence>
<dbReference type="Proteomes" id="UP000316770">
    <property type="component" value="Chromosome"/>
</dbReference>
<evidence type="ECO:0000256" key="3">
    <source>
        <dbReference type="ARBA" id="ARBA00012292"/>
    </source>
</evidence>
<keyword evidence="16" id="KW-1185">Reference proteome</keyword>
<keyword evidence="8 14" id="KW-0350">Heme biosynthesis</keyword>
<keyword evidence="5 14" id="KW-0808">Transferase</keyword>
<name>A0A518IYH2_9BACT</name>
<protein>
    <recommendedName>
        <fullName evidence="11 14">Protoheme IX farnesyltransferase</fullName>
        <ecNumber evidence="3 14">2.5.1.141</ecNumber>
    </recommendedName>
    <alternativeName>
        <fullName evidence="12 14">Heme B farnesyltransferase</fullName>
    </alternativeName>
    <alternativeName>
        <fullName evidence="10 14">Heme O synthase</fullName>
    </alternativeName>
</protein>
<dbReference type="Pfam" id="PF01040">
    <property type="entry name" value="UbiA"/>
    <property type="match status" value="1"/>
</dbReference>
<feature type="transmembrane region" description="Helical" evidence="14">
    <location>
        <begin position="161"/>
        <end position="179"/>
    </location>
</feature>
<reference evidence="15 16" key="1">
    <citation type="submission" date="2019-02" db="EMBL/GenBank/DDBJ databases">
        <title>Deep-cultivation of Planctomycetes and their phenomic and genomic characterization uncovers novel biology.</title>
        <authorList>
            <person name="Wiegand S."/>
            <person name="Jogler M."/>
            <person name="Boedeker C."/>
            <person name="Pinto D."/>
            <person name="Vollmers J."/>
            <person name="Rivas-Marin E."/>
            <person name="Kohn T."/>
            <person name="Peeters S.H."/>
            <person name="Heuer A."/>
            <person name="Rast P."/>
            <person name="Oberbeckmann S."/>
            <person name="Bunk B."/>
            <person name="Jeske O."/>
            <person name="Meyerdierks A."/>
            <person name="Storesund J.E."/>
            <person name="Kallscheuer N."/>
            <person name="Luecker S."/>
            <person name="Lage O.M."/>
            <person name="Pohl T."/>
            <person name="Merkel B.J."/>
            <person name="Hornburger P."/>
            <person name="Mueller R.-W."/>
            <person name="Bruemmer F."/>
            <person name="Labrenz M."/>
            <person name="Spormann A.M."/>
            <person name="Op den Camp H."/>
            <person name="Overmann J."/>
            <person name="Amann R."/>
            <person name="Jetten M.S.M."/>
            <person name="Mascher T."/>
            <person name="Medema M.H."/>
            <person name="Devos D.P."/>
            <person name="Kaster A.-K."/>
            <person name="Ovreas L."/>
            <person name="Rohde M."/>
            <person name="Galperin M.Y."/>
            <person name="Jogler C."/>
        </authorList>
    </citation>
    <scope>NUCLEOTIDE SEQUENCE [LARGE SCALE GENOMIC DNA]</scope>
    <source>
        <strain evidence="15 16">Mal33</strain>
    </source>
</reference>
<evidence type="ECO:0000256" key="5">
    <source>
        <dbReference type="ARBA" id="ARBA00022679"/>
    </source>
</evidence>
<dbReference type="EC" id="2.5.1.141" evidence="3 14"/>
<comment type="miscellaneous">
    <text evidence="14">Carbon 2 of the heme B porphyrin ring is defined according to the Fischer nomenclature.</text>
</comment>
<keyword evidence="6 14" id="KW-0812">Transmembrane</keyword>
<comment type="function">
    <text evidence="14">Converts heme B (protoheme IX) to heme O by substitution of the vinyl group on carbon 2 of heme B porphyrin ring with a hydroxyethyl farnesyl side group.</text>
</comment>
<evidence type="ECO:0000256" key="14">
    <source>
        <dbReference type="HAMAP-Rule" id="MF_00154"/>
    </source>
</evidence>
<dbReference type="GO" id="GO:0005886">
    <property type="term" value="C:plasma membrane"/>
    <property type="evidence" value="ECO:0007669"/>
    <property type="project" value="UniProtKB-SubCell"/>
</dbReference>
<evidence type="ECO:0000256" key="6">
    <source>
        <dbReference type="ARBA" id="ARBA00022692"/>
    </source>
</evidence>
<dbReference type="GO" id="GO:0008495">
    <property type="term" value="F:protoheme IX farnesyltransferase activity"/>
    <property type="evidence" value="ECO:0007669"/>
    <property type="project" value="UniProtKB-UniRule"/>
</dbReference>